<evidence type="ECO:0000313" key="2">
    <source>
        <dbReference type="Proteomes" id="UP000821865"/>
    </source>
</evidence>
<gene>
    <name evidence="1" type="ORF">HPB49_023727</name>
</gene>
<sequence>MASVDVYCVCGQPYDPNLFMIQCDVCKDWFHGNCIDVKEHDACDIIKYHCPQCQLTFGPSIWKQRTNWHRHDYSDPDASDKPVQTGTYVFIKELKSRHFESAESIVTRLNGDQFNLQYLLHSGFTNPVLVTKKDGLGLVMPPEDLTVSDVMDFIGPDFMLDVIDVRKQEDLKMTMSEWVDYFNSYDRSKVFNVISLEFSDTRLSDFVKPPSLVQRISWVENCWPSHVPNIGVFQRPAVMKYCLMSTENSFTDFHIDFGGSSVWYHVLRGEKIFYLIRPTQTNLSLYEHWMASANQSETFFGDQADACYRLTLTAGQTLFIPTGWIHSVYTSVDSMVFGGNFLHSFNIGLQLQVYDLEKRIDAPNKYKFPSFETTHWFAASYVIEQLRSAIASEFKPPSFLIVGAKALMTALKNWTQEPNCKLEAIPSGINVPKLLKDMAKEVRTAEKKLNGKVKAEKETKKGKQGPAKAAKAVVVAAAAAVQENVTPVQVGGASQQGINIKVKLPVKAKGKAKGKGTGGLKAKATAATKKAQSVKQEKPAPAPPPVKPLHKESVYDFNDSDDDGLVVDENPPPQPRRSYQRAVAVPATPALPPISTFSNNASMGNFAAAAAAAAAGTTSPVMESQDSKQVNGKPKVEKGPAANNKAASAPVVPKTAASGEDNADVPKNGTIDDLLLASSIALDTDSTRVSLEEELGGGRASPSTRDAIQGMLSMSKSAFTFGPCDGGGPMGPTAQELLEGGPLSTGLALGLAGPRGRIGPTPMLKRPTPFGSAASRMRSGEEEDLEESLLKECHADDDYVYPGLEASDDELRVFKPRGRSKRDEAWNPKAKLAPNCPKPPRPTREGTQKKSVKRTIEDTASKLANKPPPKRSYHRKKAQAPPKAKEKDMEEFEAGPSTSSAVSKKPSLPPDAFRPNSKTGEVARNEEAANEEGVEKRRSGAARAAAKSTRRARQGARQNGQALCYKRALCRGGGEKKGGGGTRVSWHATGRHPNTWAPARAGREPSLAAICCACTGHGVRGSGAHRPPRREASRRAWGERGSRYYRRRFEGETPTREAGASAPGYASNATTLLQHTSERARARSSRALRAYRLPAVAGRVRAGARSSRQRAARPLPPPETPPLRRRSSPVLWSRKWEDRIPSEGCCTAGLQLGCSGALALCAPLPLPQ</sequence>
<protein>
    <submittedName>
        <fullName evidence="1">Uncharacterized protein</fullName>
    </submittedName>
</protein>
<dbReference type="EMBL" id="CM023477">
    <property type="protein sequence ID" value="KAH7938453.1"/>
    <property type="molecule type" value="Genomic_DNA"/>
</dbReference>
<keyword evidence="2" id="KW-1185">Reference proteome</keyword>
<proteinExistence type="predicted"/>
<dbReference type="Proteomes" id="UP000821865">
    <property type="component" value="Chromosome 8"/>
</dbReference>
<comment type="caution">
    <text evidence="1">The sequence shown here is derived from an EMBL/GenBank/DDBJ whole genome shotgun (WGS) entry which is preliminary data.</text>
</comment>
<reference evidence="1" key="1">
    <citation type="submission" date="2020-05" db="EMBL/GenBank/DDBJ databases">
        <title>Large-scale comparative analyses of tick genomes elucidate their genetic diversity and vector capacities.</title>
        <authorList>
            <person name="Jia N."/>
            <person name="Wang J."/>
            <person name="Shi W."/>
            <person name="Du L."/>
            <person name="Sun Y."/>
            <person name="Zhan W."/>
            <person name="Jiang J."/>
            <person name="Wang Q."/>
            <person name="Zhang B."/>
            <person name="Ji P."/>
            <person name="Sakyi L.B."/>
            <person name="Cui X."/>
            <person name="Yuan T."/>
            <person name="Jiang B."/>
            <person name="Yang W."/>
            <person name="Lam T.T.-Y."/>
            <person name="Chang Q."/>
            <person name="Ding S."/>
            <person name="Wang X."/>
            <person name="Zhu J."/>
            <person name="Ruan X."/>
            <person name="Zhao L."/>
            <person name="Wei J."/>
            <person name="Que T."/>
            <person name="Du C."/>
            <person name="Cheng J."/>
            <person name="Dai P."/>
            <person name="Han X."/>
            <person name="Huang E."/>
            <person name="Gao Y."/>
            <person name="Liu J."/>
            <person name="Shao H."/>
            <person name="Ye R."/>
            <person name="Li L."/>
            <person name="Wei W."/>
            <person name="Wang X."/>
            <person name="Wang C."/>
            <person name="Yang T."/>
            <person name="Huo Q."/>
            <person name="Li W."/>
            <person name="Guo W."/>
            <person name="Chen H."/>
            <person name="Zhou L."/>
            <person name="Ni X."/>
            <person name="Tian J."/>
            <person name="Zhou Y."/>
            <person name="Sheng Y."/>
            <person name="Liu T."/>
            <person name="Pan Y."/>
            <person name="Xia L."/>
            <person name="Li J."/>
            <person name="Zhao F."/>
            <person name="Cao W."/>
        </authorList>
    </citation>
    <scope>NUCLEOTIDE SEQUENCE</scope>
    <source>
        <strain evidence="1">Dsil-2018</strain>
    </source>
</reference>
<evidence type="ECO:0000313" key="1">
    <source>
        <dbReference type="EMBL" id="KAH7938453.1"/>
    </source>
</evidence>
<name>A0ACB8CC16_DERSI</name>
<organism evidence="1 2">
    <name type="scientific">Dermacentor silvarum</name>
    <name type="common">Tick</name>
    <dbReference type="NCBI Taxonomy" id="543639"/>
    <lineage>
        <taxon>Eukaryota</taxon>
        <taxon>Metazoa</taxon>
        <taxon>Ecdysozoa</taxon>
        <taxon>Arthropoda</taxon>
        <taxon>Chelicerata</taxon>
        <taxon>Arachnida</taxon>
        <taxon>Acari</taxon>
        <taxon>Parasitiformes</taxon>
        <taxon>Ixodida</taxon>
        <taxon>Ixodoidea</taxon>
        <taxon>Ixodidae</taxon>
        <taxon>Rhipicephalinae</taxon>
        <taxon>Dermacentor</taxon>
    </lineage>
</organism>
<accession>A0ACB8CC16</accession>